<evidence type="ECO:0000256" key="3">
    <source>
        <dbReference type="ARBA" id="ARBA00023002"/>
    </source>
</evidence>
<sequence length="591" mass="65554">MSIMEVPVLIVGGGPSGLLQAYLLSKLGVECLIIERYPKRLAAPKAHALSPRTLEIVRQTGLNANKVRRIGTPRDQAFWVNFITNLSGEQVGRLPYERMDAGVLEATPEMIHNIPQPDFEDYITSHIEDRVKIIKNASFVSCREDENSVWTTVEDRNTGATFQVHSRYVVACDGSKSRVRKHLGIESDGEESYETMMTIHFNADLRPVVGDRVGMLHWVMDPAVSGFIIAYDLSGNQVLICNFDPQKHPAESWTTDLCRHTVEAAIGQNIPFDILSFRPWILSRQVAQSYQSGRIILAGDAAHSFPPTGGLGLNSGLADVHNLAYKLAGVLQGWADPSLLRSYTHERRHVAEVNSLQSVKNGKKIFSLLKTLGTTDANVEQARLNLTTSIHDPTKRPQINQEIREQQEHFDNLELHIGYVYGSDKIPPNASNFTPKFVTGGRIPHAWIRPCATLLESMPEPVDLSYVEELSESDRCGRRYSTLDLCRFDTFTLLVGPSASAHLHEEVHALLGQKKVPLSVVQIGKDFEFENGSDAWLQNTGLAAGGAVLVRPDQHILRLFDTTYGAQDVAPVLGLHLGLRLPFLTPPSEQA</sequence>
<accession>A0A9P4IXZ7</accession>
<dbReference type="GO" id="GO:0016709">
    <property type="term" value="F:oxidoreductase activity, acting on paired donors, with incorporation or reduction of molecular oxygen, NAD(P)H as one donor, and incorporation of one atom of oxygen"/>
    <property type="evidence" value="ECO:0007669"/>
    <property type="project" value="UniProtKB-ARBA"/>
</dbReference>
<dbReference type="Gene3D" id="3.50.50.60">
    <property type="entry name" value="FAD/NAD(P)-binding domain"/>
    <property type="match status" value="1"/>
</dbReference>
<keyword evidence="6" id="KW-1185">Reference proteome</keyword>
<dbReference type="GO" id="GO:0071949">
    <property type="term" value="F:FAD binding"/>
    <property type="evidence" value="ECO:0007669"/>
    <property type="project" value="InterPro"/>
</dbReference>
<evidence type="ECO:0000256" key="1">
    <source>
        <dbReference type="ARBA" id="ARBA00022630"/>
    </source>
</evidence>
<evidence type="ECO:0000259" key="4">
    <source>
        <dbReference type="Pfam" id="PF01494"/>
    </source>
</evidence>
<organism evidence="5 6">
    <name type="scientific">Myriangium duriaei CBS 260.36</name>
    <dbReference type="NCBI Taxonomy" id="1168546"/>
    <lineage>
        <taxon>Eukaryota</taxon>
        <taxon>Fungi</taxon>
        <taxon>Dikarya</taxon>
        <taxon>Ascomycota</taxon>
        <taxon>Pezizomycotina</taxon>
        <taxon>Dothideomycetes</taxon>
        <taxon>Dothideomycetidae</taxon>
        <taxon>Myriangiales</taxon>
        <taxon>Myriangiaceae</taxon>
        <taxon>Myriangium</taxon>
    </lineage>
</organism>
<dbReference type="PANTHER" id="PTHR43004">
    <property type="entry name" value="TRK SYSTEM POTASSIUM UPTAKE PROTEIN"/>
    <property type="match status" value="1"/>
</dbReference>
<dbReference type="InterPro" id="IPR036188">
    <property type="entry name" value="FAD/NAD-bd_sf"/>
</dbReference>
<dbReference type="InterPro" id="IPR002938">
    <property type="entry name" value="FAD-bd"/>
</dbReference>
<dbReference type="Gene3D" id="3.30.9.10">
    <property type="entry name" value="D-Amino Acid Oxidase, subunit A, domain 2"/>
    <property type="match status" value="1"/>
</dbReference>
<reference evidence="5" key="1">
    <citation type="journal article" date="2020" name="Stud. Mycol.">
        <title>101 Dothideomycetes genomes: a test case for predicting lifestyles and emergence of pathogens.</title>
        <authorList>
            <person name="Haridas S."/>
            <person name="Albert R."/>
            <person name="Binder M."/>
            <person name="Bloem J."/>
            <person name="Labutti K."/>
            <person name="Salamov A."/>
            <person name="Andreopoulos B."/>
            <person name="Baker S."/>
            <person name="Barry K."/>
            <person name="Bills G."/>
            <person name="Bluhm B."/>
            <person name="Cannon C."/>
            <person name="Castanera R."/>
            <person name="Culley D."/>
            <person name="Daum C."/>
            <person name="Ezra D."/>
            <person name="Gonzalez J."/>
            <person name="Henrissat B."/>
            <person name="Kuo A."/>
            <person name="Liang C."/>
            <person name="Lipzen A."/>
            <person name="Lutzoni F."/>
            <person name="Magnuson J."/>
            <person name="Mondo S."/>
            <person name="Nolan M."/>
            <person name="Ohm R."/>
            <person name="Pangilinan J."/>
            <person name="Park H.-J."/>
            <person name="Ramirez L."/>
            <person name="Alfaro M."/>
            <person name="Sun H."/>
            <person name="Tritt A."/>
            <person name="Yoshinaga Y."/>
            <person name="Zwiers L.-H."/>
            <person name="Turgeon B."/>
            <person name="Goodwin S."/>
            <person name="Spatafora J."/>
            <person name="Crous P."/>
            <person name="Grigoriev I."/>
        </authorList>
    </citation>
    <scope>NUCLEOTIDE SEQUENCE</scope>
    <source>
        <strain evidence="5">CBS 260.36</strain>
    </source>
</reference>
<dbReference type="OrthoDB" id="2690153at2759"/>
<dbReference type="Gene3D" id="3.40.30.120">
    <property type="match status" value="1"/>
</dbReference>
<evidence type="ECO:0000313" key="5">
    <source>
        <dbReference type="EMBL" id="KAF2150954.1"/>
    </source>
</evidence>
<dbReference type="EMBL" id="ML996088">
    <property type="protein sequence ID" value="KAF2150954.1"/>
    <property type="molecule type" value="Genomic_DNA"/>
</dbReference>
<dbReference type="Proteomes" id="UP000799439">
    <property type="component" value="Unassembled WGS sequence"/>
</dbReference>
<dbReference type="Pfam" id="PF01494">
    <property type="entry name" value="FAD_binding_3"/>
    <property type="match status" value="1"/>
</dbReference>
<keyword evidence="2" id="KW-0274">FAD</keyword>
<dbReference type="PANTHER" id="PTHR43004:SF6">
    <property type="entry name" value="FAD_NAD(P)-BINDING OXIDOREDUCTASE FAMILY PROTEIN"/>
    <property type="match status" value="1"/>
</dbReference>
<dbReference type="InterPro" id="IPR050641">
    <property type="entry name" value="RIFMO-like"/>
</dbReference>
<feature type="domain" description="FAD-binding" evidence="4">
    <location>
        <begin position="5"/>
        <end position="352"/>
    </location>
</feature>
<keyword evidence="1" id="KW-0285">Flavoprotein</keyword>
<evidence type="ECO:0000313" key="6">
    <source>
        <dbReference type="Proteomes" id="UP000799439"/>
    </source>
</evidence>
<dbReference type="PRINTS" id="PR00420">
    <property type="entry name" value="RNGMNOXGNASE"/>
</dbReference>
<name>A0A9P4IXZ7_9PEZI</name>
<dbReference type="AlphaFoldDB" id="A0A9P4IXZ7"/>
<keyword evidence="3" id="KW-0560">Oxidoreductase</keyword>
<dbReference type="SUPFAM" id="SSF51905">
    <property type="entry name" value="FAD/NAD(P)-binding domain"/>
    <property type="match status" value="1"/>
</dbReference>
<protein>
    <submittedName>
        <fullName evidence="5">3-propionate hydroxylase</fullName>
    </submittedName>
</protein>
<gene>
    <name evidence="5" type="ORF">K461DRAFT_257794</name>
</gene>
<dbReference type="GO" id="GO:0005739">
    <property type="term" value="C:mitochondrion"/>
    <property type="evidence" value="ECO:0007669"/>
    <property type="project" value="TreeGrafter"/>
</dbReference>
<evidence type="ECO:0000256" key="2">
    <source>
        <dbReference type="ARBA" id="ARBA00022827"/>
    </source>
</evidence>
<dbReference type="GO" id="GO:0006744">
    <property type="term" value="P:ubiquinone biosynthetic process"/>
    <property type="evidence" value="ECO:0007669"/>
    <property type="project" value="TreeGrafter"/>
</dbReference>
<comment type="caution">
    <text evidence="5">The sequence shown here is derived from an EMBL/GenBank/DDBJ whole genome shotgun (WGS) entry which is preliminary data.</text>
</comment>
<proteinExistence type="predicted"/>